<organism evidence="2">
    <name type="scientific">Spongospora subterranea</name>
    <dbReference type="NCBI Taxonomy" id="70186"/>
    <lineage>
        <taxon>Eukaryota</taxon>
        <taxon>Sar</taxon>
        <taxon>Rhizaria</taxon>
        <taxon>Endomyxa</taxon>
        <taxon>Phytomyxea</taxon>
        <taxon>Plasmodiophorida</taxon>
        <taxon>Plasmodiophoridae</taxon>
        <taxon>Spongospora</taxon>
    </lineage>
</organism>
<name>A0A0H5QGI3_9EUKA</name>
<dbReference type="AlphaFoldDB" id="A0A0H5QGI3"/>
<dbReference type="PANTHER" id="PTHR12835">
    <property type="entry name" value="BIOTIN PROTEIN LIGASE"/>
    <property type="match status" value="1"/>
</dbReference>
<dbReference type="SUPFAM" id="SSF52317">
    <property type="entry name" value="Class I glutamine amidotransferase-like"/>
    <property type="match status" value="1"/>
</dbReference>
<dbReference type="PIRSF" id="PIRSF016642">
    <property type="entry name" value="UCP016642"/>
    <property type="match status" value="1"/>
</dbReference>
<dbReference type="Gene3D" id="3.40.50.880">
    <property type="match status" value="1"/>
</dbReference>
<dbReference type="GO" id="GO:0004077">
    <property type="term" value="F:biotin--[biotin carboxyl-carrier protein] ligase activity"/>
    <property type="evidence" value="ECO:0007669"/>
    <property type="project" value="TreeGrafter"/>
</dbReference>
<dbReference type="CDD" id="cd03144">
    <property type="entry name" value="GATase1_ScBLP_like"/>
    <property type="match status" value="1"/>
</dbReference>
<proteinExistence type="predicted"/>
<sequence>MNRGIVLFALAMAAIVALLCFSLFGSWSVSKPDVLVYSGEGTRKQDVEETVQCFKAHLPKGYNVKEVSAKYLRENDWESTSSIVIIPGGRDKPFTTDLSPVTDRIRKFVENGGNYIGIGAGAYFASNSIDFQKDSMQKIVEPRELKLINGKAVNAFTEYEYDNRVGARTPQVHPTWDDDRTFVFYCHGGSVFELDPEDKNMTVLAELDDGRPVIVLGKVGAGKALVSGVHFEYDPKSVFFHETKHEDVVKVLHQNEHQRAGFIRKLLEHLKL</sequence>
<dbReference type="InterPro" id="IPR029062">
    <property type="entry name" value="Class_I_gatase-like"/>
</dbReference>
<reference evidence="2" key="1">
    <citation type="submission" date="2015-04" db="EMBL/GenBank/DDBJ databases">
        <title>The genome sequence of the plant pathogenic Rhizarian Plasmodiophora brassicae reveals insights in its biotrophic life cycle and the origin of chitin synthesis.</title>
        <authorList>
            <person name="Schwelm A."/>
            <person name="Fogelqvist J."/>
            <person name="Knaust A."/>
            <person name="Julke S."/>
            <person name="Lilja T."/>
            <person name="Dhandapani V."/>
            <person name="Bonilla-Rosso G."/>
            <person name="Karlsson M."/>
            <person name="Shevchenko A."/>
            <person name="Choi S.R."/>
            <person name="Kim H.G."/>
            <person name="Park J.Y."/>
            <person name="Lim Y.P."/>
            <person name="Ludwig-Muller J."/>
            <person name="Dixelius C."/>
        </authorList>
    </citation>
    <scope>NUCLEOTIDE SEQUENCE</scope>
    <source>
        <tissue evidence="2">Potato root galls</tissue>
    </source>
</reference>
<protein>
    <recommendedName>
        <fullName evidence="1">Biotin-protein ligase N-terminal domain-containing protein</fullName>
    </recommendedName>
</protein>
<accession>A0A0H5QGI3</accession>
<dbReference type="InterPro" id="IPR019197">
    <property type="entry name" value="Biotin-prot_ligase_N"/>
</dbReference>
<dbReference type="PANTHER" id="PTHR12835:SF5">
    <property type="entry name" value="BIOTIN--PROTEIN LIGASE"/>
    <property type="match status" value="1"/>
</dbReference>
<dbReference type="InterPro" id="IPR015834">
    <property type="entry name" value="UCP016642"/>
</dbReference>
<dbReference type="Pfam" id="PF09825">
    <property type="entry name" value="BPL_N"/>
    <property type="match status" value="1"/>
</dbReference>
<dbReference type="EMBL" id="HACM01000623">
    <property type="protein sequence ID" value="CRZ01065.1"/>
    <property type="molecule type" value="Transcribed_RNA"/>
</dbReference>
<evidence type="ECO:0000259" key="1">
    <source>
        <dbReference type="Pfam" id="PF09825"/>
    </source>
</evidence>
<dbReference type="GO" id="GO:0005737">
    <property type="term" value="C:cytoplasm"/>
    <property type="evidence" value="ECO:0007669"/>
    <property type="project" value="TreeGrafter"/>
</dbReference>
<feature type="domain" description="Biotin-protein ligase N-terminal" evidence="1">
    <location>
        <begin position="33"/>
        <end position="272"/>
    </location>
</feature>
<evidence type="ECO:0000313" key="2">
    <source>
        <dbReference type="EMBL" id="CRZ01065.1"/>
    </source>
</evidence>